<reference evidence="5" key="2">
    <citation type="journal article" date="2021" name="Microbiome">
        <title>Successional dynamics and alternative stable states in a saline activated sludge microbial community over 9 years.</title>
        <authorList>
            <person name="Wang Y."/>
            <person name="Ye J."/>
            <person name="Ju F."/>
            <person name="Liu L."/>
            <person name="Boyd J.A."/>
            <person name="Deng Y."/>
            <person name="Parks D.H."/>
            <person name="Jiang X."/>
            <person name="Yin X."/>
            <person name="Woodcroft B.J."/>
            <person name="Tyson G.W."/>
            <person name="Hugenholtz P."/>
            <person name="Polz M.F."/>
            <person name="Zhang T."/>
        </authorList>
    </citation>
    <scope>NUCLEOTIDE SEQUENCE</scope>
    <source>
        <strain evidence="5">HKST-UBA02</strain>
    </source>
</reference>
<dbReference type="GO" id="GO:0015562">
    <property type="term" value="F:efflux transmembrane transporter activity"/>
    <property type="evidence" value="ECO:0007669"/>
    <property type="project" value="InterPro"/>
</dbReference>
<dbReference type="AlphaFoldDB" id="A0A956NCM7"/>
<dbReference type="EMBL" id="JAGQHS010000057">
    <property type="protein sequence ID" value="MCA9756551.1"/>
    <property type="molecule type" value="Genomic_DNA"/>
</dbReference>
<evidence type="ECO:0000256" key="3">
    <source>
        <dbReference type="SAM" id="MobiDB-lite"/>
    </source>
</evidence>
<organism evidence="5 6">
    <name type="scientific">Eiseniibacteriota bacterium</name>
    <dbReference type="NCBI Taxonomy" id="2212470"/>
    <lineage>
        <taxon>Bacteria</taxon>
        <taxon>Candidatus Eiseniibacteriota</taxon>
    </lineage>
</organism>
<dbReference type="SUPFAM" id="SSF56954">
    <property type="entry name" value="Outer membrane efflux proteins (OEP)"/>
    <property type="match status" value="1"/>
</dbReference>
<evidence type="ECO:0000313" key="6">
    <source>
        <dbReference type="Proteomes" id="UP000739538"/>
    </source>
</evidence>
<evidence type="ECO:0000313" key="5">
    <source>
        <dbReference type="EMBL" id="MCA9756551.1"/>
    </source>
</evidence>
<dbReference type="PANTHER" id="PTHR30203">
    <property type="entry name" value="OUTER MEMBRANE CATION EFFLUX PROTEIN"/>
    <property type="match status" value="1"/>
</dbReference>
<dbReference type="InterPro" id="IPR003423">
    <property type="entry name" value="OMP_efflux"/>
</dbReference>
<dbReference type="Gene3D" id="1.20.1600.10">
    <property type="entry name" value="Outer membrane efflux proteins (OEP)"/>
    <property type="match status" value="1"/>
</dbReference>
<gene>
    <name evidence="5" type="ORF">KDA27_12170</name>
</gene>
<evidence type="ECO:0000256" key="1">
    <source>
        <dbReference type="ARBA" id="ARBA00007613"/>
    </source>
</evidence>
<feature type="coiled-coil region" evidence="2">
    <location>
        <begin position="227"/>
        <end position="268"/>
    </location>
</feature>
<keyword evidence="4" id="KW-0732">Signal</keyword>
<protein>
    <submittedName>
        <fullName evidence="5">TolC family protein</fullName>
    </submittedName>
</protein>
<comment type="caution">
    <text evidence="5">The sequence shown here is derived from an EMBL/GenBank/DDBJ whole genome shotgun (WGS) entry which is preliminary data.</text>
</comment>
<feature type="chain" id="PRO_5038063382" evidence="4">
    <location>
        <begin position="26"/>
        <end position="488"/>
    </location>
</feature>
<feature type="compositionally biased region" description="Polar residues" evidence="3">
    <location>
        <begin position="29"/>
        <end position="39"/>
    </location>
</feature>
<dbReference type="PANTHER" id="PTHR30203:SF24">
    <property type="entry name" value="BLR4935 PROTEIN"/>
    <property type="match status" value="1"/>
</dbReference>
<name>A0A956NCM7_UNCEI</name>
<dbReference type="InterPro" id="IPR010131">
    <property type="entry name" value="MdtP/NodT-like"/>
</dbReference>
<dbReference type="Proteomes" id="UP000739538">
    <property type="component" value="Unassembled WGS sequence"/>
</dbReference>
<evidence type="ECO:0000256" key="2">
    <source>
        <dbReference type="SAM" id="Coils"/>
    </source>
</evidence>
<sequence length="488" mass="52208">MRRGMILMVALLGFGLPVGAGPAFADTGLATTEDSSPSARTGVEPPAAPPVGGGMGASQSPAAGAIQAGSLTRELLRADPGLAALLEDVRARNPELAAAREMANVAAERPAQAGALPDPMLMGTGYVMRPQTRTGPSEAMLSLSQTIPWFGKRGLKADAARLAADANARDVTAMEIDIAARARRLYYELSFLDAEAGIVSEDKTTLEHYEELARARYSSGVGLEQAVVKVQAEITRAEARLLDIRARRASVLTELNRLRDRAEDAELAIGPVPRLPELRLDADSLRVWARSERPEVLAADAQIDRTRSLEHLAGKAYYPDVTLGLGYTVVGERDDPAGRATPPADNGDDVLAITAGINLPIWRGRLASGVEEARHQTSVALARKRAVVAQIDRNVSDLASRLPLIWDRVRLFETVLTIQTEQSLESAESAYMANTASALDLLDAERVRLEARVATERARTDYAIAWSDLTGALGEGPSPAESSRGEDR</sequence>
<comment type="similarity">
    <text evidence="1">Belongs to the outer membrane factor (OMF) (TC 1.B.17) family.</text>
</comment>
<accession>A0A956NCM7</accession>
<proteinExistence type="inferred from homology"/>
<evidence type="ECO:0000256" key="4">
    <source>
        <dbReference type="SAM" id="SignalP"/>
    </source>
</evidence>
<reference evidence="5" key="1">
    <citation type="submission" date="2020-04" db="EMBL/GenBank/DDBJ databases">
        <authorList>
            <person name="Zhang T."/>
        </authorList>
    </citation>
    <scope>NUCLEOTIDE SEQUENCE</scope>
    <source>
        <strain evidence="5">HKST-UBA02</strain>
    </source>
</reference>
<keyword evidence="2" id="KW-0175">Coiled coil</keyword>
<feature type="signal peptide" evidence="4">
    <location>
        <begin position="1"/>
        <end position="25"/>
    </location>
</feature>
<feature type="region of interest" description="Disordered" evidence="3">
    <location>
        <begin position="27"/>
        <end position="64"/>
    </location>
</feature>
<dbReference type="Pfam" id="PF02321">
    <property type="entry name" value="OEP"/>
    <property type="match status" value="2"/>
</dbReference>